<protein>
    <recommendedName>
        <fullName evidence="3">Reverse transcriptase domain-containing protein</fullName>
    </recommendedName>
</protein>
<evidence type="ECO:0000313" key="1">
    <source>
        <dbReference type="EMBL" id="KAK1648520.1"/>
    </source>
</evidence>
<name>A0AAD8SAT3_LOLMU</name>
<reference evidence="1" key="1">
    <citation type="submission" date="2023-07" db="EMBL/GenBank/DDBJ databases">
        <title>A chromosome-level genome assembly of Lolium multiflorum.</title>
        <authorList>
            <person name="Chen Y."/>
            <person name="Copetti D."/>
            <person name="Kolliker R."/>
            <person name="Studer B."/>
        </authorList>
    </citation>
    <scope>NUCLEOTIDE SEQUENCE</scope>
    <source>
        <strain evidence="1">02402/16</strain>
        <tissue evidence="1">Leaf</tissue>
    </source>
</reference>
<comment type="caution">
    <text evidence="1">The sequence shown here is derived from an EMBL/GenBank/DDBJ whole genome shotgun (WGS) entry which is preliminary data.</text>
</comment>
<organism evidence="1 2">
    <name type="scientific">Lolium multiflorum</name>
    <name type="common">Italian ryegrass</name>
    <name type="synonym">Lolium perenne subsp. multiflorum</name>
    <dbReference type="NCBI Taxonomy" id="4521"/>
    <lineage>
        <taxon>Eukaryota</taxon>
        <taxon>Viridiplantae</taxon>
        <taxon>Streptophyta</taxon>
        <taxon>Embryophyta</taxon>
        <taxon>Tracheophyta</taxon>
        <taxon>Spermatophyta</taxon>
        <taxon>Magnoliopsida</taxon>
        <taxon>Liliopsida</taxon>
        <taxon>Poales</taxon>
        <taxon>Poaceae</taxon>
        <taxon>BOP clade</taxon>
        <taxon>Pooideae</taxon>
        <taxon>Poodae</taxon>
        <taxon>Poeae</taxon>
        <taxon>Poeae Chloroplast Group 2 (Poeae type)</taxon>
        <taxon>Loliodinae</taxon>
        <taxon>Loliinae</taxon>
        <taxon>Lolium</taxon>
    </lineage>
</organism>
<evidence type="ECO:0000313" key="2">
    <source>
        <dbReference type="Proteomes" id="UP001231189"/>
    </source>
</evidence>
<keyword evidence="2" id="KW-1185">Reference proteome</keyword>
<sequence length="242" mass="27652">MGSVFFFKKLRPLVKLGILHILNDFILGRIDIARLNREFSRLSLKSQRDKITQFRPIALINVVFKIVSKALATKLDPIANRIISPNQPAFIKGRVLGQRALVWYIAFRSWSWEAKRRFLSTEKWAPSSETREGNPSKEIFSELAKSTPGGLFLHEASKTERETKWGHEVATHRQRGLAPAAWPVVWALVTPDLPFRLQIAFVAKPPVPRATIRKTFQRRRGRGESSPEGLYIIMPTSGLMRE</sequence>
<dbReference type="AlphaFoldDB" id="A0AAD8SAT3"/>
<accession>A0AAD8SAT3</accession>
<proteinExistence type="predicted"/>
<dbReference type="EMBL" id="JAUUTY010000004">
    <property type="protein sequence ID" value="KAK1648520.1"/>
    <property type="molecule type" value="Genomic_DNA"/>
</dbReference>
<gene>
    <name evidence="1" type="ORF">QYE76_066325</name>
</gene>
<dbReference type="Proteomes" id="UP001231189">
    <property type="component" value="Unassembled WGS sequence"/>
</dbReference>
<evidence type="ECO:0008006" key="3">
    <source>
        <dbReference type="Google" id="ProtNLM"/>
    </source>
</evidence>